<dbReference type="EnsemblPlants" id="Pp3c4_7950V3.1">
    <property type="protein sequence ID" value="PAC:32921782.CDS.1"/>
    <property type="gene ID" value="Pp3c4_7950"/>
</dbReference>
<dbReference type="Gramene" id="Pp3c4_7950V3.1">
    <property type="protein sequence ID" value="PAC:32921782.CDS.1"/>
    <property type="gene ID" value="Pp3c4_7950"/>
</dbReference>
<dbReference type="EMBL" id="ABEU02000004">
    <property type="protein sequence ID" value="PNR55035.1"/>
    <property type="molecule type" value="Genomic_DNA"/>
</dbReference>
<reference evidence="3" key="3">
    <citation type="submission" date="2020-12" db="UniProtKB">
        <authorList>
            <consortium name="EnsemblPlants"/>
        </authorList>
    </citation>
    <scope>IDENTIFICATION</scope>
</reference>
<reference evidence="2 4" key="1">
    <citation type="journal article" date="2008" name="Science">
        <title>The Physcomitrella genome reveals evolutionary insights into the conquest of land by plants.</title>
        <authorList>
            <person name="Rensing S."/>
            <person name="Lang D."/>
            <person name="Zimmer A."/>
            <person name="Terry A."/>
            <person name="Salamov A."/>
            <person name="Shapiro H."/>
            <person name="Nishiyama T."/>
            <person name="Perroud P.-F."/>
            <person name="Lindquist E."/>
            <person name="Kamisugi Y."/>
            <person name="Tanahashi T."/>
            <person name="Sakakibara K."/>
            <person name="Fujita T."/>
            <person name="Oishi K."/>
            <person name="Shin-I T."/>
            <person name="Kuroki Y."/>
            <person name="Toyoda A."/>
            <person name="Suzuki Y."/>
            <person name="Hashimoto A."/>
            <person name="Yamaguchi K."/>
            <person name="Sugano A."/>
            <person name="Kohara Y."/>
            <person name="Fujiyama A."/>
            <person name="Anterola A."/>
            <person name="Aoki S."/>
            <person name="Ashton N."/>
            <person name="Barbazuk W.B."/>
            <person name="Barker E."/>
            <person name="Bennetzen J."/>
            <person name="Bezanilla M."/>
            <person name="Blankenship R."/>
            <person name="Cho S.H."/>
            <person name="Dutcher S."/>
            <person name="Estelle M."/>
            <person name="Fawcett J.A."/>
            <person name="Gundlach H."/>
            <person name="Hanada K."/>
            <person name="Heyl A."/>
            <person name="Hicks K.A."/>
            <person name="Hugh J."/>
            <person name="Lohr M."/>
            <person name="Mayer K."/>
            <person name="Melkozernov A."/>
            <person name="Murata T."/>
            <person name="Nelson D."/>
            <person name="Pils B."/>
            <person name="Prigge M."/>
            <person name="Reiss B."/>
            <person name="Renner T."/>
            <person name="Rombauts S."/>
            <person name="Rushton P."/>
            <person name="Sanderfoot A."/>
            <person name="Schween G."/>
            <person name="Shiu S.-H."/>
            <person name="Stueber K."/>
            <person name="Theodoulou F.L."/>
            <person name="Tu H."/>
            <person name="Van de Peer Y."/>
            <person name="Verrier P.J."/>
            <person name="Waters E."/>
            <person name="Wood A."/>
            <person name="Yang L."/>
            <person name="Cove D."/>
            <person name="Cuming A."/>
            <person name="Hasebe M."/>
            <person name="Lucas S."/>
            <person name="Mishler D.B."/>
            <person name="Reski R."/>
            <person name="Grigoriev I."/>
            <person name="Quatrano R.S."/>
            <person name="Boore J.L."/>
        </authorList>
    </citation>
    <scope>NUCLEOTIDE SEQUENCE [LARGE SCALE GENOMIC DNA]</scope>
    <source>
        <strain evidence="3 4">cv. Gransden 2004</strain>
    </source>
</reference>
<protein>
    <submittedName>
        <fullName evidence="2 3">Uncharacterized protein</fullName>
    </submittedName>
</protein>
<accession>A0A2K1KMN2</accession>
<evidence type="ECO:0000256" key="1">
    <source>
        <dbReference type="SAM" id="MobiDB-lite"/>
    </source>
</evidence>
<dbReference type="InParanoid" id="A0A2K1KMN2"/>
<name>A0A2K1KMN2_PHYPA</name>
<sequence>MDGWDSDLFWIDGWIDGWMDGWMDGIQFFSSISSGPTKQQRGERSSTNFA</sequence>
<reference evidence="2 4" key="2">
    <citation type="journal article" date="2018" name="Plant J.">
        <title>The Physcomitrella patens chromosome-scale assembly reveals moss genome structure and evolution.</title>
        <authorList>
            <person name="Lang D."/>
            <person name="Ullrich K.K."/>
            <person name="Murat F."/>
            <person name="Fuchs J."/>
            <person name="Jenkins J."/>
            <person name="Haas F.B."/>
            <person name="Piednoel M."/>
            <person name="Gundlach H."/>
            <person name="Van Bel M."/>
            <person name="Meyberg R."/>
            <person name="Vives C."/>
            <person name="Morata J."/>
            <person name="Symeonidi A."/>
            <person name="Hiss M."/>
            <person name="Muchero W."/>
            <person name="Kamisugi Y."/>
            <person name="Saleh O."/>
            <person name="Blanc G."/>
            <person name="Decker E.L."/>
            <person name="van Gessel N."/>
            <person name="Grimwood J."/>
            <person name="Hayes R.D."/>
            <person name="Graham S.W."/>
            <person name="Gunter L.E."/>
            <person name="McDaniel S.F."/>
            <person name="Hoernstein S.N.W."/>
            <person name="Larsson A."/>
            <person name="Li F.W."/>
            <person name="Perroud P.F."/>
            <person name="Phillips J."/>
            <person name="Ranjan P."/>
            <person name="Rokshar D.S."/>
            <person name="Rothfels C.J."/>
            <person name="Schneider L."/>
            <person name="Shu S."/>
            <person name="Stevenson D.W."/>
            <person name="Thummler F."/>
            <person name="Tillich M."/>
            <person name="Villarreal Aguilar J.C."/>
            <person name="Widiez T."/>
            <person name="Wong G.K."/>
            <person name="Wymore A."/>
            <person name="Zhang Y."/>
            <person name="Zimmer A.D."/>
            <person name="Quatrano R.S."/>
            <person name="Mayer K.F.X."/>
            <person name="Goodstein D."/>
            <person name="Casacuberta J.M."/>
            <person name="Vandepoele K."/>
            <person name="Reski R."/>
            <person name="Cuming A.C."/>
            <person name="Tuskan G.A."/>
            <person name="Maumus F."/>
            <person name="Salse J."/>
            <person name="Schmutz J."/>
            <person name="Rensing S.A."/>
        </authorList>
    </citation>
    <scope>NUCLEOTIDE SEQUENCE [LARGE SCALE GENOMIC DNA]</scope>
    <source>
        <strain evidence="3 4">cv. Gransden 2004</strain>
    </source>
</reference>
<evidence type="ECO:0000313" key="4">
    <source>
        <dbReference type="Proteomes" id="UP000006727"/>
    </source>
</evidence>
<proteinExistence type="predicted"/>
<gene>
    <name evidence="2" type="ORF">PHYPA_005928</name>
</gene>
<feature type="region of interest" description="Disordered" evidence="1">
    <location>
        <begin position="31"/>
        <end position="50"/>
    </location>
</feature>
<organism evidence="2">
    <name type="scientific">Physcomitrium patens</name>
    <name type="common">Spreading-leaved earth moss</name>
    <name type="synonym">Physcomitrella patens</name>
    <dbReference type="NCBI Taxonomy" id="3218"/>
    <lineage>
        <taxon>Eukaryota</taxon>
        <taxon>Viridiplantae</taxon>
        <taxon>Streptophyta</taxon>
        <taxon>Embryophyta</taxon>
        <taxon>Bryophyta</taxon>
        <taxon>Bryophytina</taxon>
        <taxon>Bryopsida</taxon>
        <taxon>Funariidae</taxon>
        <taxon>Funariales</taxon>
        <taxon>Funariaceae</taxon>
        <taxon>Physcomitrium</taxon>
    </lineage>
</organism>
<evidence type="ECO:0000313" key="3">
    <source>
        <dbReference type="EnsemblPlants" id="PAC:32921782.CDS.1"/>
    </source>
</evidence>
<dbReference type="Proteomes" id="UP000006727">
    <property type="component" value="Chromosome 4"/>
</dbReference>
<evidence type="ECO:0000313" key="2">
    <source>
        <dbReference type="EMBL" id="PNR55035.1"/>
    </source>
</evidence>
<dbReference type="AlphaFoldDB" id="A0A2K1KMN2"/>
<keyword evidence="4" id="KW-1185">Reference proteome</keyword>